<evidence type="ECO:0000313" key="9">
    <source>
        <dbReference type="EMBL" id="MEJ5946676.1"/>
    </source>
</evidence>
<dbReference type="EMBL" id="JBBIAA010000029">
    <property type="protein sequence ID" value="MEJ5946676.1"/>
    <property type="molecule type" value="Genomic_DNA"/>
</dbReference>
<dbReference type="InterPro" id="IPR017853">
    <property type="entry name" value="GH"/>
</dbReference>
<dbReference type="InterPro" id="IPR013780">
    <property type="entry name" value="Glyco_hydro_b"/>
</dbReference>
<dbReference type="CDD" id="cd14791">
    <property type="entry name" value="GH36"/>
    <property type="match status" value="1"/>
</dbReference>
<dbReference type="InterPro" id="IPR031705">
    <property type="entry name" value="Glyco_hydro_36_C"/>
</dbReference>
<comment type="catalytic activity">
    <reaction evidence="1 5">
        <text>Hydrolysis of terminal, non-reducing alpha-D-galactose residues in alpha-D-galactosides, including galactose oligosaccharides, galactomannans and galactolipids.</text>
        <dbReference type="EC" id="3.2.1.22"/>
    </reaction>
</comment>
<dbReference type="InterPro" id="IPR013785">
    <property type="entry name" value="Aldolase_TIM"/>
</dbReference>
<evidence type="ECO:0000259" key="8">
    <source>
        <dbReference type="Pfam" id="PF16875"/>
    </source>
</evidence>
<dbReference type="PANTHER" id="PTHR43053">
    <property type="entry name" value="GLYCOSIDASE FAMILY 31"/>
    <property type="match status" value="1"/>
</dbReference>
<dbReference type="Gene3D" id="2.60.40.1180">
    <property type="entry name" value="Golgi alpha-mannosidase II"/>
    <property type="match status" value="1"/>
</dbReference>
<dbReference type="Proteomes" id="UP001387100">
    <property type="component" value="Unassembled WGS sequence"/>
</dbReference>
<evidence type="ECO:0000256" key="1">
    <source>
        <dbReference type="ARBA" id="ARBA00001255"/>
    </source>
</evidence>
<evidence type="ECO:0000313" key="10">
    <source>
        <dbReference type="Proteomes" id="UP001387100"/>
    </source>
</evidence>
<evidence type="ECO:0000256" key="2">
    <source>
        <dbReference type="ARBA" id="ARBA00012755"/>
    </source>
</evidence>
<accession>A0ABU8RNL6</accession>
<dbReference type="PRINTS" id="PR00743">
    <property type="entry name" value="GLHYDRLASE36"/>
</dbReference>
<comment type="similarity">
    <text evidence="5">Belongs to the glycosyl hydrolase.</text>
</comment>
<dbReference type="InterPro" id="IPR050985">
    <property type="entry name" value="Alpha-glycosidase_related"/>
</dbReference>
<evidence type="ECO:0000256" key="6">
    <source>
        <dbReference type="SAM" id="MobiDB-lite"/>
    </source>
</evidence>
<dbReference type="Pfam" id="PF16875">
    <property type="entry name" value="Glyco_hydro_36N"/>
    <property type="match status" value="1"/>
</dbReference>
<comment type="caution">
    <text evidence="9">The sequence shown here is derived from an EMBL/GenBank/DDBJ whole genome shotgun (WGS) entry which is preliminary data.</text>
</comment>
<dbReference type="PIRSF" id="PIRSF005536">
    <property type="entry name" value="Agal"/>
    <property type="match status" value="1"/>
</dbReference>
<dbReference type="RefSeq" id="WP_339576058.1">
    <property type="nucleotide sequence ID" value="NZ_JBBIAA010000029.1"/>
</dbReference>
<keyword evidence="3 5" id="KW-0378">Hydrolase</keyword>
<dbReference type="Pfam" id="PF02065">
    <property type="entry name" value="Melibiase"/>
    <property type="match status" value="1"/>
</dbReference>
<gene>
    <name evidence="9" type="ORF">WDZ17_15360</name>
</gene>
<reference evidence="9 10" key="1">
    <citation type="journal article" date="2017" name="Int. J. Syst. Evol. Microbiol.">
        <title>Pseudokineococcus basanitobsidens sp. nov., isolated from volcanic rock.</title>
        <authorList>
            <person name="Lee D.W."/>
            <person name="Park M.Y."/>
            <person name="Kim J.J."/>
            <person name="Kim B.S."/>
        </authorList>
    </citation>
    <scope>NUCLEOTIDE SEQUENCE [LARGE SCALE GENOMIC DNA]</scope>
    <source>
        <strain evidence="9 10">DSM 103726</strain>
    </source>
</reference>
<feature type="region of interest" description="Disordered" evidence="6">
    <location>
        <begin position="103"/>
        <end position="135"/>
    </location>
</feature>
<protein>
    <recommendedName>
        <fullName evidence="2 5">Alpha-galactosidase</fullName>
        <ecNumber evidence="2 5">3.2.1.22</ecNumber>
    </recommendedName>
</protein>
<evidence type="ECO:0000256" key="4">
    <source>
        <dbReference type="ARBA" id="ARBA00023295"/>
    </source>
</evidence>
<dbReference type="EC" id="3.2.1.22" evidence="2 5"/>
<keyword evidence="4 5" id="KW-0326">Glycosidase</keyword>
<organism evidence="9 10">
    <name type="scientific">Pseudokineococcus basanitobsidens</name>
    <dbReference type="NCBI Taxonomy" id="1926649"/>
    <lineage>
        <taxon>Bacteria</taxon>
        <taxon>Bacillati</taxon>
        <taxon>Actinomycetota</taxon>
        <taxon>Actinomycetes</taxon>
        <taxon>Kineosporiales</taxon>
        <taxon>Kineosporiaceae</taxon>
        <taxon>Pseudokineococcus</taxon>
    </lineage>
</organism>
<sequence>MTTLASAAPGGTRPGADLRGAPPLRTADGLVHLRAGGVSVVLSTQDGRMPSVLHWGADLGDVTADDLSALRRAAVPGVVNNDVDVPLPVGLLPEMATGWRGRPGVAGQRDGAGWSPSARLVGHDVEPGRDGTGGRAVFRGEDDDAGLAVRVEVELLAAGLVRTRAAVRNLAAGPYVVDAVVPALPVPESATEVLDLAGRWGRERAPQRVPFAVGAHSRENRRGRTGPDAPLVLAAGAEGFGFRSGEVWAVHTAWSGNHVTAAERVAEGQRLLSGGELLLPGEVRLAEGEEYVGPWLYGAHAGDGLDGVAARFHDHLRSRPSHPQRPRPVVMNVWEAVYFDHDLDRLVELARLGAEIGAERFVLDDGWFRHRRDDSAGLGDWYVDEQVWPQGLTPLVDAVHACGMEFGLWFEPEMVNPDSDLARDHPEWVLRTGGRDPLLSRGQQVVDLGNPEAYAYVLERLDSLLTEYDISYVKWDHNRDVLDAGSGPVRAAGVHAQTLAVYALLDELRRRHPDVEVESCSSGGLRVDLGILERTDRVWGSDVIDPLERQQIQRWTTQLLPPELVGSHVGAPRSHTTGRTHDLSFRAGTALFCSFGVEWDVSSASPAEREELGRWVSLYKEVRGLLRTGAVVRADADDPAAALHGVVAADGSQALYALVQLTTPLTSVPGRLRLPGLRPDARYRVTAQAPGDVPRFRGAPVPWLADGVELPGSVLSTAGVRAPALDPEQLLLLRVQEVPTSDGPTLDDEKEIGS</sequence>
<feature type="domain" description="Glycosyl hydrolase family 36 C-terminal" evidence="7">
    <location>
        <begin position="646"/>
        <end position="723"/>
    </location>
</feature>
<dbReference type="Pfam" id="PF16874">
    <property type="entry name" value="Glyco_hydro_36C"/>
    <property type="match status" value="1"/>
</dbReference>
<dbReference type="Gene3D" id="3.20.20.70">
    <property type="entry name" value="Aldolase class I"/>
    <property type="match status" value="1"/>
</dbReference>
<dbReference type="Gene3D" id="2.70.98.60">
    <property type="entry name" value="alpha-galactosidase from lactobacil brevis"/>
    <property type="match status" value="1"/>
</dbReference>
<dbReference type="SUPFAM" id="SSF51445">
    <property type="entry name" value="(Trans)glycosidases"/>
    <property type="match status" value="1"/>
</dbReference>
<dbReference type="InterPro" id="IPR031704">
    <property type="entry name" value="Glyco_hydro_36_N"/>
</dbReference>
<keyword evidence="10" id="KW-1185">Reference proteome</keyword>
<evidence type="ECO:0000259" key="7">
    <source>
        <dbReference type="Pfam" id="PF16874"/>
    </source>
</evidence>
<dbReference type="InterPro" id="IPR038417">
    <property type="entry name" value="Alpga-gal_N_sf"/>
</dbReference>
<name>A0ABU8RNL6_9ACTN</name>
<dbReference type="InterPro" id="IPR002252">
    <property type="entry name" value="Glyco_hydro_36"/>
</dbReference>
<feature type="domain" description="Glycosyl hydrolase family 36 N-terminal" evidence="8">
    <location>
        <begin position="49"/>
        <end position="286"/>
    </location>
</feature>
<evidence type="ECO:0000256" key="5">
    <source>
        <dbReference type="PIRNR" id="PIRNR005536"/>
    </source>
</evidence>
<proteinExistence type="inferred from homology"/>
<dbReference type="PANTHER" id="PTHR43053:SF3">
    <property type="entry name" value="ALPHA-GALACTOSIDASE C-RELATED"/>
    <property type="match status" value="1"/>
</dbReference>
<evidence type="ECO:0000256" key="3">
    <source>
        <dbReference type="ARBA" id="ARBA00022801"/>
    </source>
</evidence>
<dbReference type="GO" id="GO:0004557">
    <property type="term" value="F:alpha-galactosidase activity"/>
    <property type="evidence" value="ECO:0007669"/>
    <property type="project" value="UniProtKB-EC"/>
</dbReference>
<feature type="region of interest" description="Disordered" evidence="6">
    <location>
        <begin position="1"/>
        <end position="22"/>
    </location>
</feature>